<dbReference type="PROSITE" id="PS51885">
    <property type="entry name" value="NEPRILYSIN"/>
    <property type="match status" value="1"/>
</dbReference>
<feature type="domain" description="Peptidase M13 C-terminal" evidence="8">
    <location>
        <begin position="569"/>
        <end position="784"/>
    </location>
</feature>
<dbReference type="CDD" id="cd08662">
    <property type="entry name" value="M13"/>
    <property type="match status" value="1"/>
</dbReference>
<dbReference type="Gene3D" id="3.40.390.10">
    <property type="entry name" value="Collagenase (Catalytic Domain)"/>
    <property type="match status" value="1"/>
</dbReference>
<dbReference type="GO" id="GO:0004222">
    <property type="term" value="F:metalloendopeptidase activity"/>
    <property type="evidence" value="ECO:0007669"/>
    <property type="project" value="InterPro"/>
</dbReference>
<dbReference type="SUPFAM" id="SSF55486">
    <property type="entry name" value="Metalloproteases ('zincins'), catalytic domain"/>
    <property type="match status" value="1"/>
</dbReference>
<evidence type="ECO:0000259" key="8">
    <source>
        <dbReference type="Pfam" id="PF01431"/>
    </source>
</evidence>
<evidence type="ECO:0000256" key="3">
    <source>
        <dbReference type="ARBA" id="ARBA00022670"/>
    </source>
</evidence>
<evidence type="ECO:0000259" key="9">
    <source>
        <dbReference type="Pfam" id="PF05649"/>
    </source>
</evidence>
<evidence type="ECO:0000313" key="10">
    <source>
        <dbReference type="EMBL" id="KAG9326893.1"/>
    </source>
</evidence>
<dbReference type="InterPro" id="IPR042089">
    <property type="entry name" value="Peptidase_M13_dom_2"/>
</dbReference>
<gene>
    <name evidence="10" type="ORF">KVV02_001417</name>
</gene>
<proteinExistence type="inferred from homology"/>
<organism evidence="10 11">
    <name type="scientific">Mortierella alpina</name>
    <name type="common">Oleaginous fungus</name>
    <name type="synonym">Mortierella renispora</name>
    <dbReference type="NCBI Taxonomy" id="64518"/>
    <lineage>
        <taxon>Eukaryota</taxon>
        <taxon>Fungi</taxon>
        <taxon>Fungi incertae sedis</taxon>
        <taxon>Mucoromycota</taxon>
        <taxon>Mortierellomycotina</taxon>
        <taxon>Mortierellomycetes</taxon>
        <taxon>Mortierellales</taxon>
        <taxon>Mortierellaceae</taxon>
        <taxon>Mortierella</taxon>
    </lineage>
</organism>
<dbReference type="PANTHER" id="PTHR11733">
    <property type="entry name" value="ZINC METALLOPROTEASE FAMILY M13 NEPRILYSIN-RELATED"/>
    <property type="match status" value="1"/>
</dbReference>
<evidence type="ECO:0000256" key="4">
    <source>
        <dbReference type="ARBA" id="ARBA00022723"/>
    </source>
</evidence>
<dbReference type="InterPro" id="IPR024079">
    <property type="entry name" value="MetalloPept_cat_dom_sf"/>
</dbReference>
<dbReference type="Pfam" id="PF01431">
    <property type="entry name" value="Peptidase_M13"/>
    <property type="match status" value="1"/>
</dbReference>
<comment type="cofactor">
    <cofactor evidence="1">
        <name>Zn(2+)</name>
        <dbReference type="ChEBI" id="CHEBI:29105"/>
    </cofactor>
</comment>
<feature type="domain" description="Peptidase M13 N-terminal" evidence="9">
    <location>
        <begin position="75"/>
        <end position="500"/>
    </location>
</feature>
<dbReference type="Gene3D" id="1.10.1380.10">
    <property type="entry name" value="Neutral endopeptidase , domain2"/>
    <property type="match status" value="1"/>
</dbReference>
<dbReference type="EMBL" id="JAIFTL010000012">
    <property type="protein sequence ID" value="KAG9326893.1"/>
    <property type="molecule type" value="Genomic_DNA"/>
</dbReference>
<sequence length="785" mass="89363">MKTIFHTLCNPRSSHIYNLAIMTRITSSMLIVATLVLHMAQGVPLVVKNNVACNTSECYALAEGILTAMDRQVDPCVDFHAYACGGYEAFEEIPAHRNSIDTFYATIEQNRLVMRHILEPNSSHPFLIPDNDPVAQQNLQKLRDLYSSCMNEDQLKSLGRQPLLSVLQKIIDMFPVNDTVFPSLQSPRRNETKVEAGLNKTGLALTLSYLNKLGLDTLVRFKPGVTGSVNSSQIMLGMFEGGAGLQKRKYYLDENMLDIYRSTITTTLGIIMEAETKDGSTLEKMSNATPETVVPSPWEDTAQQIVGFEKRLSETFTDCFPSIVNVFSSYEVATSAFTAEEISTLTPSINWVLLLDDLLPTDVNRNHRIVVVSPEYQRRLEKLLQAAEPRTLQAYFVWSAIWMLTRNLAPMYKSPMAALQHSPEYAFPERWMHCVEVVNEHLGHMAGYFFMSERFKNDSYTLVTEMVESIRSIYDFTIPSLSWLDPPTIAGAMEKVKGLFTLVGCSRSSPDDQSSESLQSYYEDYHVDPGHFFENEIQFRQWRSAVDIGSLERRFDHRTHMPFSPLRVNAMFEPYMNRIVLPAAMVQPPFFHVDYPEYVNYGSLGTIIGHEFTHAFDGWGSQFDGLGHHVNWWTNATAKAFVDKAMCFVNQYNNFTVTTPDGKVHKVNGARTASENIADNGSIRQAFAAWQTRFMSDLFGTRYRNFMLPGLEEYTPEQLFFISYGRSWCSKMRPEMLVEEATTIDYHSPRNWRLNGALQNSAMFARAFHCQVGSPMNPREKCQIW</sequence>
<dbReference type="InterPro" id="IPR008753">
    <property type="entry name" value="Peptidase_M13_N"/>
</dbReference>
<comment type="similarity">
    <text evidence="2">Belongs to the peptidase M13 family.</text>
</comment>
<evidence type="ECO:0000313" key="11">
    <source>
        <dbReference type="Proteomes" id="UP000717515"/>
    </source>
</evidence>
<evidence type="ECO:0000256" key="1">
    <source>
        <dbReference type="ARBA" id="ARBA00001947"/>
    </source>
</evidence>
<dbReference type="AlphaFoldDB" id="A0A9P8A8Y3"/>
<evidence type="ECO:0000256" key="5">
    <source>
        <dbReference type="ARBA" id="ARBA00022801"/>
    </source>
</evidence>
<reference evidence="10" key="1">
    <citation type="submission" date="2021-07" db="EMBL/GenBank/DDBJ databases">
        <title>Draft genome of Mortierella alpina, strain LL118, isolated from an aspen leaf litter sample.</title>
        <authorList>
            <person name="Yang S."/>
            <person name="Vinatzer B.A."/>
        </authorList>
    </citation>
    <scope>NUCLEOTIDE SEQUENCE</scope>
    <source>
        <strain evidence="10">LL118</strain>
    </source>
</reference>
<accession>A0A9P8A8Y3</accession>
<dbReference type="GO" id="GO:0005886">
    <property type="term" value="C:plasma membrane"/>
    <property type="evidence" value="ECO:0007669"/>
    <property type="project" value="TreeGrafter"/>
</dbReference>
<keyword evidence="3" id="KW-0645">Protease</keyword>
<evidence type="ECO:0000256" key="7">
    <source>
        <dbReference type="ARBA" id="ARBA00023049"/>
    </source>
</evidence>
<name>A0A9P8A8Y3_MORAP</name>
<dbReference type="Pfam" id="PF05649">
    <property type="entry name" value="Peptidase_M13_N"/>
    <property type="match status" value="1"/>
</dbReference>
<dbReference type="GO" id="GO:0046872">
    <property type="term" value="F:metal ion binding"/>
    <property type="evidence" value="ECO:0007669"/>
    <property type="project" value="UniProtKB-KW"/>
</dbReference>
<evidence type="ECO:0000256" key="6">
    <source>
        <dbReference type="ARBA" id="ARBA00022833"/>
    </source>
</evidence>
<keyword evidence="6" id="KW-0862">Zinc</keyword>
<keyword evidence="4" id="KW-0479">Metal-binding</keyword>
<keyword evidence="5" id="KW-0378">Hydrolase</keyword>
<evidence type="ECO:0000256" key="2">
    <source>
        <dbReference type="ARBA" id="ARBA00007357"/>
    </source>
</evidence>
<comment type="caution">
    <text evidence="10">The sequence shown here is derived from an EMBL/GenBank/DDBJ whole genome shotgun (WGS) entry which is preliminary data.</text>
</comment>
<dbReference type="PRINTS" id="PR00786">
    <property type="entry name" value="NEPRILYSIN"/>
</dbReference>
<dbReference type="InterPro" id="IPR018497">
    <property type="entry name" value="Peptidase_M13_C"/>
</dbReference>
<evidence type="ECO:0008006" key="12">
    <source>
        <dbReference type="Google" id="ProtNLM"/>
    </source>
</evidence>
<dbReference type="GO" id="GO:0016485">
    <property type="term" value="P:protein processing"/>
    <property type="evidence" value="ECO:0007669"/>
    <property type="project" value="TreeGrafter"/>
</dbReference>
<dbReference type="PANTHER" id="PTHR11733:SF167">
    <property type="entry name" value="FI17812P1-RELATED"/>
    <property type="match status" value="1"/>
</dbReference>
<dbReference type="InterPro" id="IPR000718">
    <property type="entry name" value="Peptidase_M13"/>
</dbReference>
<dbReference type="Proteomes" id="UP000717515">
    <property type="component" value="Unassembled WGS sequence"/>
</dbReference>
<keyword evidence="7" id="KW-0482">Metalloprotease</keyword>
<protein>
    <recommendedName>
        <fullName evidence="12">Endothelin-converting enzyme 1</fullName>
    </recommendedName>
</protein>